<dbReference type="AlphaFoldDB" id="A0AAV4CS44"/>
<gene>
    <name evidence="1" type="ORF">PoB_006121200</name>
</gene>
<accession>A0AAV4CS44</accession>
<keyword evidence="2" id="KW-1185">Reference proteome</keyword>
<reference evidence="1 2" key="1">
    <citation type="journal article" date="2021" name="Elife">
        <title>Chloroplast acquisition without the gene transfer in kleptoplastic sea slugs, Plakobranchus ocellatus.</title>
        <authorList>
            <person name="Maeda T."/>
            <person name="Takahashi S."/>
            <person name="Yoshida T."/>
            <person name="Shimamura S."/>
            <person name="Takaki Y."/>
            <person name="Nagai Y."/>
            <person name="Toyoda A."/>
            <person name="Suzuki Y."/>
            <person name="Arimoto A."/>
            <person name="Ishii H."/>
            <person name="Satoh N."/>
            <person name="Nishiyama T."/>
            <person name="Hasebe M."/>
            <person name="Maruyama T."/>
            <person name="Minagawa J."/>
            <person name="Obokata J."/>
            <person name="Shigenobu S."/>
        </authorList>
    </citation>
    <scope>NUCLEOTIDE SEQUENCE [LARGE SCALE GENOMIC DNA]</scope>
</reference>
<sequence length="232" mass="26562">MPGNHQEMDFHGNQHNCMDKLLCPITEVQPEIAPRPLSIYDFHNVHKEGVFVMDVPRLCSDNEEGYMGRQRFSTSLDTLRLDLTDETDMKLSKKRKASTQIVHPASSNVPQFPTRPSLPARVWKPKRYLLPPERKDGQKFMDDLLQLTGYEVNFLETLITADEKSVNLMTPETNSIALKNSSAQVPKKFEMQHSATKVKASVFWDTKDIFLQLILLLDSQSIIPLTAKHRID</sequence>
<dbReference type="Proteomes" id="UP000735302">
    <property type="component" value="Unassembled WGS sequence"/>
</dbReference>
<name>A0AAV4CS44_9GAST</name>
<evidence type="ECO:0000313" key="1">
    <source>
        <dbReference type="EMBL" id="GFO34707.1"/>
    </source>
</evidence>
<proteinExistence type="predicted"/>
<dbReference type="EMBL" id="BLXT01006926">
    <property type="protein sequence ID" value="GFO34707.1"/>
    <property type="molecule type" value="Genomic_DNA"/>
</dbReference>
<organism evidence="1 2">
    <name type="scientific">Plakobranchus ocellatus</name>
    <dbReference type="NCBI Taxonomy" id="259542"/>
    <lineage>
        <taxon>Eukaryota</taxon>
        <taxon>Metazoa</taxon>
        <taxon>Spiralia</taxon>
        <taxon>Lophotrochozoa</taxon>
        <taxon>Mollusca</taxon>
        <taxon>Gastropoda</taxon>
        <taxon>Heterobranchia</taxon>
        <taxon>Euthyneura</taxon>
        <taxon>Panpulmonata</taxon>
        <taxon>Sacoglossa</taxon>
        <taxon>Placobranchoidea</taxon>
        <taxon>Plakobranchidae</taxon>
        <taxon>Plakobranchus</taxon>
    </lineage>
</organism>
<protein>
    <submittedName>
        <fullName evidence="1">Histone-lysine N-methyltransferase SETMAR</fullName>
    </submittedName>
</protein>
<comment type="caution">
    <text evidence="1">The sequence shown here is derived from an EMBL/GenBank/DDBJ whole genome shotgun (WGS) entry which is preliminary data.</text>
</comment>
<evidence type="ECO:0000313" key="2">
    <source>
        <dbReference type="Proteomes" id="UP000735302"/>
    </source>
</evidence>